<dbReference type="FunFam" id="2.30.29.30:FF:000364">
    <property type="entry name" value="Rho guanyl nucleotide exchange factor"/>
    <property type="match status" value="1"/>
</dbReference>
<dbReference type="SMART" id="SM00325">
    <property type="entry name" value="RhoGEF"/>
    <property type="match status" value="1"/>
</dbReference>
<feature type="compositionally biased region" description="Pro residues" evidence="1">
    <location>
        <begin position="826"/>
        <end position="835"/>
    </location>
</feature>
<feature type="compositionally biased region" description="Polar residues" evidence="1">
    <location>
        <begin position="597"/>
        <end position="612"/>
    </location>
</feature>
<dbReference type="AlphaFoldDB" id="A0A4S8ZHU1"/>
<dbReference type="InterPro" id="IPR033511">
    <property type="entry name" value="Cdc24/Scd1_PH_dom"/>
</dbReference>
<feature type="region of interest" description="Disordered" evidence="1">
    <location>
        <begin position="593"/>
        <end position="612"/>
    </location>
</feature>
<feature type="compositionally biased region" description="Polar residues" evidence="1">
    <location>
        <begin position="87"/>
        <end position="96"/>
    </location>
</feature>
<dbReference type="InterPro" id="IPR011993">
    <property type="entry name" value="PH-like_dom_sf"/>
</dbReference>
<dbReference type="InterPro" id="IPR010481">
    <property type="entry name" value="Cdc24/Scd1_N"/>
</dbReference>
<accession>A0A4S8ZHU1</accession>
<protein>
    <recommendedName>
        <fullName evidence="6">DH domain-containing protein</fullName>
    </recommendedName>
</protein>
<dbReference type="PROSITE" id="PS50010">
    <property type="entry name" value="DH_2"/>
    <property type="match status" value="1"/>
</dbReference>
<dbReference type="Pfam" id="PF00564">
    <property type="entry name" value="PB1"/>
    <property type="match status" value="1"/>
</dbReference>
<evidence type="ECO:0000313" key="5">
    <source>
        <dbReference type="Proteomes" id="UP000310421"/>
    </source>
</evidence>
<dbReference type="GO" id="GO:0005085">
    <property type="term" value="F:guanyl-nucleotide exchange factor activity"/>
    <property type="evidence" value="ECO:0007669"/>
    <property type="project" value="InterPro"/>
</dbReference>
<feature type="domain" description="DH" evidence="2">
    <location>
        <begin position="254"/>
        <end position="434"/>
    </location>
</feature>
<dbReference type="PANTHER" id="PTHR47339:SF1">
    <property type="entry name" value="CELL DIVISION CONTROL PROTEIN 24"/>
    <property type="match status" value="1"/>
</dbReference>
<dbReference type="GO" id="GO:0030010">
    <property type="term" value="P:establishment of cell polarity"/>
    <property type="evidence" value="ECO:0007669"/>
    <property type="project" value="TreeGrafter"/>
</dbReference>
<dbReference type="GO" id="GO:0005737">
    <property type="term" value="C:cytoplasm"/>
    <property type="evidence" value="ECO:0007669"/>
    <property type="project" value="TreeGrafter"/>
</dbReference>
<evidence type="ECO:0000313" key="4">
    <source>
        <dbReference type="EMBL" id="THW65403.1"/>
    </source>
</evidence>
<dbReference type="CDD" id="cd13246">
    <property type="entry name" value="PH_Scd1"/>
    <property type="match status" value="1"/>
</dbReference>
<feature type="compositionally biased region" description="Polar residues" evidence="1">
    <location>
        <begin position="838"/>
        <end position="855"/>
    </location>
</feature>
<dbReference type="SUPFAM" id="SSF54277">
    <property type="entry name" value="CAD &amp; PB1 domains"/>
    <property type="match status" value="1"/>
</dbReference>
<dbReference type="Gene3D" id="1.20.900.10">
    <property type="entry name" value="Dbl homology (DH) domain"/>
    <property type="match status" value="1"/>
</dbReference>
<dbReference type="Gene3D" id="3.10.20.90">
    <property type="entry name" value="Phosphatidylinositol 3-kinase Catalytic Subunit, Chain A, domain 1"/>
    <property type="match status" value="1"/>
</dbReference>
<dbReference type="InterPro" id="IPR053793">
    <property type="entry name" value="PB1-like"/>
</dbReference>
<evidence type="ECO:0008006" key="6">
    <source>
        <dbReference type="Google" id="ProtNLM"/>
    </source>
</evidence>
<dbReference type="InterPro" id="IPR000219">
    <property type="entry name" value="DH_dom"/>
</dbReference>
<dbReference type="PROSITE" id="PS51745">
    <property type="entry name" value="PB1"/>
    <property type="match status" value="1"/>
</dbReference>
<comment type="caution">
    <text evidence="4">The sequence shown here is derived from an EMBL/GenBank/DDBJ whole genome shotgun (WGS) entry which is preliminary data.</text>
</comment>
<dbReference type="SMART" id="SM00233">
    <property type="entry name" value="PH"/>
    <property type="match status" value="1"/>
</dbReference>
<dbReference type="InterPro" id="IPR000270">
    <property type="entry name" value="PB1_dom"/>
</dbReference>
<dbReference type="Pfam" id="PF15411">
    <property type="entry name" value="PH_10"/>
    <property type="match status" value="1"/>
</dbReference>
<feature type="domain" description="PB1" evidence="3">
    <location>
        <begin position="932"/>
        <end position="1026"/>
    </location>
</feature>
<dbReference type="CDD" id="cd00160">
    <property type="entry name" value="RhoGEF"/>
    <property type="match status" value="1"/>
</dbReference>
<feature type="compositionally biased region" description="Polar residues" evidence="1">
    <location>
        <begin position="765"/>
        <end position="785"/>
    </location>
</feature>
<dbReference type="CDD" id="cd05992">
    <property type="entry name" value="PB1"/>
    <property type="match status" value="1"/>
</dbReference>
<dbReference type="Pfam" id="PF06395">
    <property type="entry name" value="CDC24"/>
    <property type="match status" value="1"/>
</dbReference>
<dbReference type="EMBL" id="QZAN01000013">
    <property type="protein sequence ID" value="THW65403.1"/>
    <property type="molecule type" value="Genomic_DNA"/>
</dbReference>
<feature type="region of interest" description="Disordered" evidence="1">
    <location>
        <begin position="628"/>
        <end position="929"/>
    </location>
</feature>
<evidence type="ECO:0000259" key="3">
    <source>
        <dbReference type="PROSITE" id="PS51745"/>
    </source>
</evidence>
<gene>
    <name evidence="4" type="ORF">D6D20_02159</name>
</gene>
<feature type="compositionally biased region" description="Low complexity" evidence="1">
    <location>
        <begin position="656"/>
        <end position="675"/>
    </location>
</feature>
<reference evidence="4 5" key="1">
    <citation type="submission" date="2018-10" db="EMBL/GenBank/DDBJ databases">
        <title>Fifty Aureobasidium pullulans genomes reveal a recombining polyextremotolerant generalist.</title>
        <authorList>
            <person name="Gostincar C."/>
            <person name="Turk M."/>
            <person name="Zajc J."/>
            <person name="Gunde-Cimerman N."/>
        </authorList>
    </citation>
    <scope>NUCLEOTIDE SEQUENCE [LARGE SCALE GENOMIC DNA]</scope>
    <source>
        <strain evidence="4 5">EXF-10751</strain>
    </source>
</reference>
<sequence>MLQHRQLLRPRVASHASLTRTHTAPQALYNKMPSATSPLVQSQGHTNSSHSIQSVLSRNSDTTQGTSTSTLFPVPPTPSLSPAPSTIQGNVEPSGNVMNKVADKDASLFQMCITLRQRLLAVPGFDEYFLETEQQHDDLDVVQLIWKTFQLGHPLVSLYNILRPDQPVEIDVSKISVAKQGKALTSSFLRGCIQGLSFSVEDCFILYDLYQDDIGGFVKVVRMVSRLLDIMVQQGIIEDLRPDQIAAHSGKRSQRQHIVEELVTTERTYVQHLELLQAFKQLCESKGVVSGDVSHQIFHNLDALLNFQRRFLIKVEQQNAIAEDEQNWGKIFIQANDGFMVYEPYIANQKLCEEVVMREFSKLKEAGGPIDMRQLVESPPTLYGFLMKPFQRLSKYPLLLDSLYQKGDYSEEINADLFKGKECATTVLTRTNTAIENEDKLEALEDLKSRVEDWKGHRVTGFGSLLLFGSYTVVKSDSAPGKDQEREYHVYFFESILLCCKDIDRNKPKNKMTTRTLVDKKGRPKMQLKGRIFMQNVTDVVKASKPGSYTCQIFWKGDPGIENFIVRFPTEDTMSKWYSKLLEQKHVCNDLARRSDSTTASHRPSGGTSTTDFTYIQQNQEDLVNPYKEADDDDEEGTVVPQSPFPAYAPHSSFESSTLSSRNASTTSLRSRSTTGESGPPLSLGGRMPPPRHPSTANAGHPSLSLRTRQLPYAQSPSMEKDSYFSPVETPALSQRTSGSSGMYPFPNQFHGDNQTRYTAPAMSRTASRENSVASSSYAASQRTSGPRPGLVGLHSSQQIATSRNRSASSPDINHIQRRAGNASRPPVPDVPVPNLPAQYSQNSAVPRSQSNSPSLAHPPVQSPHQRERSSTRSNSETPYPYDGPPALRVNPGLAYVGSSRTNTPTPGPYGGYDSPISPPLSSTSDSGLPPQLKIKVHASSTILTLVVPLNISYHSLRDRIDAKLSRSTNISLSDRTSNQVKLKYLDEDDYVSIQSDEDVQSAFETWREQRGETVGGMGEIELFCQ</sequence>
<dbReference type="Pfam" id="PF00621">
    <property type="entry name" value="RhoGEF"/>
    <property type="match status" value="1"/>
</dbReference>
<feature type="region of interest" description="Disordered" evidence="1">
    <location>
        <begin position="1"/>
        <end position="96"/>
    </location>
</feature>
<feature type="compositionally biased region" description="Polar residues" evidence="1">
    <location>
        <begin position="33"/>
        <end position="65"/>
    </location>
</feature>
<dbReference type="GO" id="GO:0043332">
    <property type="term" value="C:mating projection tip"/>
    <property type="evidence" value="ECO:0007669"/>
    <property type="project" value="TreeGrafter"/>
</dbReference>
<feature type="compositionally biased region" description="Polar residues" evidence="1">
    <location>
        <begin position="705"/>
        <end position="718"/>
    </location>
</feature>
<dbReference type="PANTHER" id="PTHR47339">
    <property type="entry name" value="CELL DIVISION CONTROL PROTEIN 24"/>
    <property type="match status" value="1"/>
</dbReference>
<dbReference type="GO" id="GO:0000935">
    <property type="term" value="C:division septum"/>
    <property type="evidence" value="ECO:0007669"/>
    <property type="project" value="TreeGrafter"/>
</dbReference>
<organism evidence="4 5">
    <name type="scientific">Aureobasidium pullulans</name>
    <name type="common">Black yeast</name>
    <name type="synonym">Pullularia pullulans</name>
    <dbReference type="NCBI Taxonomy" id="5580"/>
    <lineage>
        <taxon>Eukaryota</taxon>
        <taxon>Fungi</taxon>
        <taxon>Dikarya</taxon>
        <taxon>Ascomycota</taxon>
        <taxon>Pezizomycotina</taxon>
        <taxon>Dothideomycetes</taxon>
        <taxon>Dothideomycetidae</taxon>
        <taxon>Dothideales</taxon>
        <taxon>Saccotheciaceae</taxon>
        <taxon>Aureobasidium</taxon>
    </lineage>
</organism>
<dbReference type="SUPFAM" id="SSF50729">
    <property type="entry name" value="PH domain-like"/>
    <property type="match status" value="1"/>
</dbReference>
<dbReference type="InterPro" id="IPR035899">
    <property type="entry name" value="DBL_dom_sf"/>
</dbReference>
<dbReference type="InterPro" id="IPR001849">
    <property type="entry name" value="PH_domain"/>
</dbReference>
<evidence type="ECO:0000256" key="1">
    <source>
        <dbReference type="SAM" id="MobiDB-lite"/>
    </source>
</evidence>
<dbReference type="GO" id="GO:0031106">
    <property type="term" value="P:septin ring organization"/>
    <property type="evidence" value="ECO:0007669"/>
    <property type="project" value="TreeGrafter"/>
</dbReference>
<feature type="compositionally biased region" description="Polar residues" evidence="1">
    <location>
        <begin position="732"/>
        <end position="741"/>
    </location>
</feature>
<dbReference type="SUPFAM" id="SSF48065">
    <property type="entry name" value="DBL homology domain (DH-domain)"/>
    <property type="match status" value="1"/>
</dbReference>
<feature type="compositionally biased region" description="Polar residues" evidence="1">
    <location>
        <begin position="795"/>
        <end position="812"/>
    </location>
</feature>
<proteinExistence type="predicted"/>
<evidence type="ECO:0000259" key="2">
    <source>
        <dbReference type="PROSITE" id="PS50010"/>
    </source>
</evidence>
<dbReference type="Proteomes" id="UP000310421">
    <property type="component" value="Unassembled WGS sequence"/>
</dbReference>
<dbReference type="GO" id="GO:0005634">
    <property type="term" value="C:nucleus"/>
    <property type="evidence" value="ECO:0007669"/>
    <property type="project" value="TreeGrafter"/>
</dbReference>
<dbReference type="Gene3D" id="2.30.29.30">
    <property type="entry name" value="Pleckstrin-homology domain (PH domain)/Phosphotyrosine-binding domain (PTB)"/>
    <property type="match status" value="1"/>
</dbReference>
<dbReference type="FunFam" id="3.10.20.90:FF:000176">
    <property type="entry name" value="Rho guanyl nucleotide exchange factor"/>
    <property type="match status" value="1"/>
</dbReference>
<dbReference type="InterPro" id="IPR053026">
    <property type="entry name" value="CDC42_GEF"/>
</dbReference>
<name>A0A4S8ZHU1_AURPU</name>